<dbReference type="Proteomes" id="UP000281813">
    <property type="component" value="Unassembled WGS sequence"/>
</dbReference>
<sequence length="283" mass="31865">MLKIGTVETMTVLRKIDTGYVLEKQAEQSLLHHNETEKELEEGQEVTVFLYNDKKGNIAATTTLPTVRMDTYGWAEVVNVSPRIGGAFVNIGIAKEMLVSKDDLPLFESVWPKPGDKLFVTLGLDQKGRLLAIPASEGAMYREIELAPEDLLNKQITGRVYHTSKEGSAIITEEYYRGFIHHTERKREPRLGEEVTGRVIEVKYDGTLNVSLRPLKQHGMTLDADIIIEHLEANDGVIPFHDKSDPDDIRGTFEISKAAFKRALGKLMKEGKIEQRDGKTYLK</sequence>
<dbReference type="Gene3D" id="1.10.10.10">
    <property type="entry name" value="Winged helix-like DNA-binding domain superfamily/Winged helix DNA-binding domain"/>
    <property type="match status" value="1"/>
</dbReference>
<keyword evidence="4" id="KW-1185">Reference proteome</keyword>
<protein>
    <recommendedName>
        <fullName evidence="2">S1 motif domain-containing protein</fullName>
    </recommendedName>
</protein>
<dbReference type="Gene3D" id="2.40.50.140">
    <property type="entry name" value="Nucleic acid-binding proteins"/>
    <property type="match status" value="2"/>
</dbReference>
<comment type="caution">
    <text evidence="3">The sequence shown here is derived from an EMBL/GenBank/DDBJ whole genome shotgun (WGS) entry which is preliminary data.</text>
</comment>
<accession>A0A494Z290</accession>
<dbReference type="InterPro" id="IPR012340">
    <property type="entry name" value="NA-bd_OB-fold"/>
</dbReference>
<dbReference type="Pfam" id="PF13509">
    <property type="entry name" value="S1_2"/>
    <property type="match status" value="1"/>
</dbReference>
<dbReference type="InterPro" id="IPR003029">
    <property type="entry name" value="S1_domain"/>
</dbReference>
<gene>
    <name evidence="3" type="ORF">D8M05_06630</name>
</gene>
<dbReference type="InterPro" id="IPR014464">
    <property type="entry name" value="CvfB_fam"/>
</dbReference>
<dbReference type="InterPro" id="IPR040764">
    <property type="entry name" value="CvfB_WH"/>
</dbReference>
<dbReference type="PROSITE" id="PS50126">
    <property type="entry name" value="S1"/>
    <property type="match status" value="1"/>
</dbReference>
<dbReference type="Pfam" id="PF21543">
    <property type="entry name" value="CvfB_2nd"/>
    <property type="match status" value="1"/>
</dbReference>
<dbReference type="Pfam" id="PF21191">
    <property type="entry name" value="CvfB_1st"/>
    <property type="match status" value="1"/>
</dbReference>
<proteinExistence type="inferred from homology"/>
<dbReference type="InterPro" id="IPR048587">
    <property type="entry name" value="CvfB_S1_3rd"/>
</dbReference>
<evidence type="ECO:0000313" key="3">
    <source>
        <dbReference type="EMBL" id="RKQ16650.1"/>
    </source>
</evidence>
<dbReference type="InterPro" id="IPR048588">
    <property type="entry name" value="CvfB_S1_2nd"/>
</dbReference>
<dbReference type="OrthoDB" id="9801597at2"/>
<reference evidence="3 4" key="1">
    <citation type="journal article" date="2015" name="Antonie Van Leeuwenhoek">
        <title>Oceanobacillus bengalensis sp. nov., a bacterium isolated from seawater of the Bay of Bengal.</title>
        <authorList>
            <person name="Yongchang O."/>
            <person name="Xiang W."/>
            <person name="Wang G."/>
        </authorList>
    </citation>
    <scope>NUCLEOTIDE SEQUENCE [LARGE SCALE GENOMIC DNA]</scope>
    <source>
        <strain evidence="3 4">MCCC 1K00260</strain>
    </source>
</reference>
<dbReference type="Pfam" id="PF17783">
    <property type="entry name" value="WHD_CvfB"/>
    <property type="match status" value="1"/>
</dbReference>
<evidence type="ECO:0000313" key="4">
    <source>
        <dbReference type="Proteomes" id="UP000281813"/>
    </source>
</evidence>
<organism evidence="3 4">
    <name type="scientific">Oceanobacillus bengalensis</name>
    <dbReference type="NCBI Taxonomy" id="1435466"/>
    <lineage>
        <taxon>Bacteria</taxon>
        <taxon>Bacillati</taxon>
        <taxon>Bacillota</taxon>
        <taxon>Bacilli</taxon>
        <taxon>Bacillales</taxon>
        <taxon>Bacillaceae</taxon>
        <taxon>Oceanobacillus</taxon>
    </lineage>
</organism>
<dbReference type="PIRSF" id="PIRSF012524">
    <property type="entry name" value="YitL_S1"/>
    <property type="match status" value="1"/>
</dbReference>
<dbReference type="EMBL" id="RBZO01000008">
    <property type="protein sequence ID" value="RKQ16650.1"/>
    <property type="molecule type" value="Genomic_DNA"/>
</dbReference>
<comment type="similarity">
    <text evidence="1">Belongs to the CvfB family.</text>
</comment>
<dbReference type="AlphaFoldDB" id="A0A494Z290"/>
<evidence type="ECO:0000256" key="1">
    <source>
        <dbReference type="PIRNR" id="PIRNR012524"/>
    </source>
</evidence>
<dbReference type="InterPro" id="IPR036388">
    <property type="entry name" value="WH-like_DNA-bd_sf"/>
</dbReference>
<dbReference type="InterPro" id="IPR039566">
    <property type="entry name" value="CvfB_S1_st"/>
</dbReference>
<feature type="domain" description="S1 motif" evidence="2">
    <location>
        <begin position="153"/>
        <end position="213"/>
    </location>
</feature>
<dbReference type="PANTHER" id="PTHR37296:SF1">
    <property type="entry name" value="CONSERVED VIRULENCE FACTOR B"/>
    <property type="match status" value="1"/>
</dbReference>
<dbReference type="GO" id="GO:0003676">
    <property type="term" value="F:nucleic acid binding"/>
    <property type="evidence" value="ECO:0007669"/>
    <property type="project" value="InterPro"/>
</dbReference>
<dbReference type="PANTHER" id="PTHR37296">
    <property type="entry name" value="CONSERVED VIRULENCE FACTOR B"/>
    <property type="match status" value="1"/>
</dbReference>
<evidence type="ECO:0000259" key="2">
    <source>
        <dbReference type="PROSITE" id="PS50126"/>
    </source>
</evidence>
<name>A0A494Z290_9BACI</name>